<dbReference type="EMBL" id="BMAC01000045">
    <property type="protein sequence ID" value="GFP82507.1"/>
    <property type="molecule type" value="Genomic_DNA"/>
</dbReference>
<proteinExistence type="predicted"/>
<dbReference type="GO" id="GO:0019203">
    <property type="term" value="F:carbohydrate phosphatase activity"/>
    <property type="evidence" value="ECO:0007669"/>
    <property type="project" value="TreeGrafter"/>
</dbReference>
<comment type="caution">
    <text evidence="1">The sequence shown here is derived from an EMBL/GenBank/DDBJ whole genome shotgun (WGS) entry which is preliminary data.</text>
</comment>
<keyword evidence="2" id="KW-1185">Reference proteome</keyword>
<dbReference type="GO" id="GO:0005983">
    <property type="term" value="P:starch catabolic process"/>
    <property type="evidence" value="ECO:0007669"/>
    <property type="project" value="TreeGrafter"/>
</dbReference>
<dbReference type="Gene3D" id="3.90.190.10">
    <property type="entry name" value="Protein tyrosine phosphatase superfamily"/>
    <property type="match status" value="1"/>
</dbReference>
<dbReference type="AlphaFoldDB" id="A0A830B606"/>
<sequence length="136" mass="15647">SKPLSFSLPLLNSPLHNTCLLFSPSKKKQANFIWPSNNSSKFPKISCRLSEGAQGFPTSRSKGKMDDYNTAMKKMMRNPYEYHHDLGMNYTVITENLIVGSQLQKIEDIDHLKSEQDMGYILNLQQDRDVEYWGID</sequence>
<accession>A0A830B606</accession>
<evidence type="ECO:0000313" key="1">
    <source>
        <dbReference type="EMBL" id="GFP82507.1"/>
    </source>
</evidence>
<name>A0A830B606_9LAMI</name>
<dbReference type="OrthoDB" id="1682859at2759"/>
<protein>
    <submittedName>
        <fullName evidence="1">Phosphoglucan phosphatase lsf2 chloroplastic</fullName>
    </submittedName>
</protein>
<feature type="non-terminal residue" evidence="1">
    <location>
        <position position="136"/>
    </location>
</feature>
<evidence type="ECO:0000313" key="2">
    <source>
        <dbReference type="Proteomes" id="UP000653305"/>
    </source>
</evidence>
<gene>
    <name evidence="1" type="ORF">PHJA_000393700</name>
</gene>
<dbReference type="GO" id="GO:0009507">
    <property type="term" value="C:chloroplast"/>
    <property type="evidence" value="ECO:0007669"/>
    <property type="project" value="TreeGrafter"/>
</dbReference>
<reference evidence="1" key="1">
    <citation type="submission" date="2020-07" db="EMBL/GenBank/DDBJ databases">
        <title>Ethylene signaling mediates host invasion by parasitic plants.</title>
        <authorList>
            <person name="Yoshida S."/>
        </authorList>
    </citation>
    <scope>NUCLEOTIDE SEQUENCE</scope>
    <source>
        <strain evidence="1">Okayama</strain>
    </source>
</reference>
<dbReference type="PANTHER" id="PTHR46642:SF2">
    <property type="entry name" value="PHOSPHOGLUCAN PHOSPHATASE LSF2, CHLOROPLASTIC"/>
    <property type="match status" value="1"/>
</dbReference>
<dbReference type="GO" id="GO:2001070">
    <property type="term" value="F:starch binding"/>
    <property type="evidence" value="ECO:0007669"/>
    <property type="project" value="TreeGrafter"/>
</dbReference>
<dbReference type="InterPro" id="IPR052832">
    <property type="entry name" value="Starch-Glucan_Phosphatase"/>
</dbReference>
<organism evidence="1 2">
    <name type="scientific">Phtheirospermum japonicum</name>
    <dbReference type="NCBI Taxonomy" id="374723"/>
    <lineage>
        <taxon>Eukaryota</taxon>
        <taxon>Viridiplantae</taxon>
        <taxon>Streptophyta</taxon>
        <taxon>Embryophyta</taxon>
        <taxon>Tracheophyta</taxon>
        <taxon>Spermatophyta</taxon>
        <taxon>Magnoliopsida</taxon>
        <taxon>eudicotyledons</taxon>
        <taxon>Gunneridae</taxon>
        <taxon>Pentapetalae</taxon>
        <taxon>asterids</taxon>
        <taxon>lamiids</taxon>
        <taxon>Lamiales</taxon>
        <taxon>Orobanchaceae</taxon>
        <taxon>Orobanchaceae incertae sedis</taxon>
        <taxon>Phtheirospermum</taxon>
    </lineage>
</organism>
<dbReference type="InterPro" id="IPR029021">
    <property type="entry name" value="Prot-tyrosine_phosphatase-like"/>
</dbReference>
<dbReference type="PANTHER" id="PTHR46642">
    <property type="entry name" value="DUAL SPECIFICITY PHOSPHATASE, SUBGROUP, CATALYTIC DOMAIN"/>
    <property type="match status" value="1"/>
</dbReference>
<dbReference type="Proteomes" id="UP000653305">
    <property type="component" value="Unassembled WGS sequence"/>
</dbReference>